<accession>A0A0W1SN38</accession>
<evidence type="ECO:0000259" key="2">
    <source>
        <dbReference type="Pfam" id="PF25213"/>
    </source>
</evidence>
<dbReference type="EMBL" id="LOPV01000159">
    <property type="protein sequence ID" value="KTG27733.1"/>
    <property type="molecule type" value="Genomic_DNA"/>
</dbReference>
<feature type="domain" description="Methanogenesis regulatory protein FilR1 middle" evidence="1">
    <location>
        <begin position="124"/>
        <end position="253"/>
    </location>
</feature>
<dbReference type="Proteomes" id="UP000053157">
    <property type="component" value="Unassembled WGS sequence"/>
</dbReference>
<gene>
    <name evidence="3" type="ORF">AUR66_13370</name>
</gene>
<keyword evidence="4" id="KW-1185">Reference proteome</keyword>
<dbReference type="InterPro" id="IPR013561">
    <property type="entry name" value="FilR1_middle_dom"/>
</dbReference>
<name>A0A0W1SN38_9EURY</name>
<sequence>MTQHRTDHGEELLGLLVRRSDFLEGLAERPRDKRTLAEDLETSRSTVDRVLRDLTDVGFVRHTRSGYELTLLGRCSLEAFERYERTIEGVSNARDLLQMLPENAPLDPAFFAGARVYTPSPDIPDDVMDALFTSIEDSETLYGIAPVAISGQLKAFYDAATAGGTNVEMIVAHELLEKLLDAPSSRAIIVEQLQKETVNIYRAEISFGFGLWAVDDEAGTVVYTDTGVGGIALNDSERAISWVTDLFVSLREDAELVTLSSIGERSTDDAE</sequence>
<dbReference type="AlphaFoldDB" id="A0A0W1SN38"/>
<dbReference type="RefSeq" id="WP_058572011.1">
    <property type="nucleotide sequence ID" value="NZ_LOPV01000159.1"/>
</dbReference>
<comment type="caution">
    <text evidence="3">The sequence shown here is derived from an EMBL/GenBank/DDBJ whole genome shotgun (WGS) entry which is preliminary data.</text>
</comment>
<dbReference type="InterPro" id="IPR036390">
    <property type="entry name" value="WH_DNA-bd_sf"/>
</dbReference>
<dbReference type="InterPro" id="IPR057527">
    <property type="entry name" value="HVO_A0261-like_N"/>
</dbReference>
<protein>
    <submittedName>
        <fullName evidence="3">Uncharacterized protein</fullName>
    </submittedName>
</protein>
<organism evidence="3 4">
    <name type="scientific">Haloferax profundi</name>
    <dbReference type="NCBI Taxonomy" id="1544718"/>
    <lineage>
        <taxon>Archaea</taxon>
        <taxon>Methanobacteriati</taxon>
        <taxon>Methanobacteriota</taxon>
        <taxon>Stenosarchaea group</taxon>
        <taxon>Halobacteria</taxon>
        <taxon>Halobacteriales</taxon>
        <taxon>Haloferacaceae</taxon>
        <taxon>Haloferax</taxon>
    </lineage>
</organism>
<proteinExistence type="predicted"/>
<dbReference type="OrthoDB" id="11410at2157"/>
<reference evidence="3 4" key="1">
    <citation type="submission" date="2015-12" db="EMBL/GenBank/DDBJ databases">
        <title>Haloferax profundi sp. nov. isolated from the Discovery deep brine-seawater interface in the Red Sea.</title>
        <authorList>
            <person name="Zhang G."/>
            <person name="Stingl U."/>
            <person name="Rashid M."/>
        </authorList>
    </citation>
    <scope>NUCLEOTIDE SEQUENCE [LARGE SCALE GENOMIC DNA]</scope>
    <source>
        <strain evidence="3 4">SB29</strain>
    </source>
</reference>
<evidence type="ECO:0000313" key="3">
    <source>
        <dbReference type="EMBL" id="KTG27733.1"/>
    </source>
</evidence>
<dbReference type="Pfam" id="PF08350">
    <property type="entry name" value="FilR1_middle"/>
    <property type="match status" value="1"/>
</dbReference>
<dbReference type="InterPro" id="IPR036388">
    <property type="entry name" value="WH-like_DNA-bd_sf"/>
</dbReference>
<dbReference type="Pfam" id="PF25213">
    <property type="entry name" value="HVO_A0261_N"/>
    <property type="match status" value="1"/>
</dbReference>
<dbReference type="Gene3D" id="1.10.10.10">
    <property type="entry name" value="Winged helix-like DNA-binding domain superfamily/Winged helix DNA-binding domain"/>
    <property type="match status" value="1"/>
</dbReference>
<evidence type="ECO:0000313" key="4">
    <source>
        <dbReference type="Proteomes" id="UP000053157"/>
    </source>
</evidence>
<evidence type="ECO:0000259" key="1">
    <source>
        <dbReference type="Pfam" id="PF08350"/>
    </source>
</evidence>
<feature type="domain" description="HVO-A0261-like N-terminal" evidence="2">
    <location>
        <begin position="11"/>
        <end position="88"/>
    </location>
</feature>
<dbReference type="SUPFAM" id="SSF46785">
    <property type="entry name" value="Winged helix' DNA-binding domain"/>
    <property type="match status" value="1"/>
</dbReference>